<dbReference type="InterPro" id="IPR029311">
    <property type="entry name" value="CCDC50_N"/>
</dbReference>
<organism evidence="4">
    <name type="scientific">Anopheles atroparvus</name>
    <name type="common">European mosquito</name>
    <dbReference type="NCBI Taxonomy" id="41427"/>
    <lineage>
        <taxon>Eukaryota</taxon>
        <taxon>Metazoa</taxon>
        <taxon>Ecdysozoa</taxon>
        <taxon>Arthropoda</taxon>
        <taxon>Hexapoda</taxon>
        <taxon>Insecta</taxon>
        <taxon>Pterygota</taxon>
        <taxon>Neoptera</taxon>
        <taxon>Endopterygota</taxon>
        <taxon>Diptera</taxon>
        <taxon>Nematocera</taxon>
        <taxon>Culicoidea</taxon>
        <taxon>Culicidae</taxon>
        <taxon>Anophelinae</taxon>
        <taxon>Anopheles</taxon>
    </lineage>
</organism>
<feature type="domain" description="Coiled-coil" evidence="3">
    <location>
        <begin position="42"/>
        <end position="135"/>
    </location>
</feature>
<evidence type="ECO:0000313" key="4">
    <source>
        <dbReference type="EnsemblMetazoa" id="AATE011045-PA.1"/>
    </source>
</evidence>
<dbReference type="InterPro" id="IPR039303">
    <property type="entry name" value="CCDC50"/>
</dbReference>
<feature type="compositionally biased region" description="Low complexity" evidence="2">
    <location>
        <begin position="138"/>
        <end position="151"/>
    </location>
</feature>
<accession>A0A182J496</accession>
<feature type="compositionally biased region" description="Gly residues" evidence="2">
    <location>
        <begin position="513"/>
        <end position="524"/>
    </location>
</feature>
<dbReference type="PANTHER" id="PTHR22115">
    <property type="entry name" value="C3ORF6 PROTEIN-RELATED"/>
    <property type="match status" value="1"/>
</dbReference>
<feature type="compositionally biased region" description="Basic residues" evidence="2">
    <location>
        <begin position="481"/>
        <end position="494"/>
    </location>
</feature>
<feature type="region of interest" description="Disordered" evidence="2">
    <location>
        <begin position="477"/>
        <end position="532"/>
    </location>
</feature>
<dbReference type="EnsemblMetazoa" id="AATE011045-RA">
    <property type="protein sequence ID" value="AATE011045-PA.1"/>
    <property type="gene ID" value="AATE011045"/>
</dbReference>
<name>A0A182J496_ANOAO</name>
<feature type="compositionally biased region" description="Low complexity" evidence="2">
    <location>
        <begin position="499"/>
        <end position="510"/>
    </location>
</feature>
<feature type="coiled-coil region" evidence="1">
    <location>
        <begin position="70"/>
        <end position="118"/>
    </location>
</feature>
<feature type="region of interest" description="Disordered" evidence="2">
    <location>
        <begin position="560"/>
        <end position="664"/>
    </location>
</feature>
<evidence type="ECO:0000259" key="3">
    <source>
        <dbReference type="Pfam" id="PF15295"/>
    </source>
</evidence>
<sequence length="664" mass="72769">MVMSGKVSKAHFGGEVLRQVAAEFLVAGVSQHFGHIVLLLVSEHYRGNKQRNQIVRQDFPTALSEQIREKEDAERQAALYHQMINEQEEMDAKVAREVAEQLHREANLKRQLEQERSEMLVRKLQEQALLGERRHPVGAAAGSSAAQSSNPFPLPPRTHPKPPTTATSAAGSSSRPSNSSNVSHFMAHSPPPPAASTGSGAAYNARSNGTPDLHYASLDLNSPKRPPPQPVFQNGRAYQEVTFPPPDQHQQRPAANFHQYSDEEEPPAPAYANVNLQSHTPEKKQPQPPPPQAYRHGPRALVDDTEAALQRNANPINYNLYDDDDIEEALATTAAPGARIPMSSAMGHPTMSDPSVGLAGPSSSRYANGGATPKNVIHQQPHGGAIYQNHPHSSHASPSHSKNSSYDKTDRIRTLQDLGLAPDEIQEIDMRLEQELRDAELARKLQEEEGGDLCQEFIDRKVAMEAQDKELAKMLQERERAKAKRAREKARLKKEARMQQLQQQQQQQQQPSEGGGLEDGPGGGDGHEQAGSAGAVLDEDTVGDASYSNPIDMLQNMQQQQLLQQRALGGPQSNPRAYYGAPVPAPTVDAPLHSNHRTQGSISSHGSGGSYNHHHHQQQQSNILEFSDPGSSSPVPPYMPIQGTRRNNSAEGKKRKSKERCAQQ</sequence>
<reference evidence="4" key="1">
    <citation type="submission" date="2022-08" db="UniProtKB">
        <authorList>
            <consortium name="EnsemblMetazoa"/>
        </authorList>
    </citation>
    <scope>IDENTIFICATION</scope>
    <source>
        <strain evidence="4">EBRO</strain>
    </source>
</reference>
<protein>
    <submittedName>
        <fullName evidence="4">CCDC50_N domain-containing protein</fullName>
    </submittedName>
</protein>
<dbReference type="Pfam" id="PF15295">
    <property type="entry name" value="CCDC50_N"/>
    <property type="match status" value="1"/>
</dbReference>
<proteinExistence type="predicted"/>
<evidence type="ECO:0000256" key="2">
    <source>
        <dbReference type="SAM" id="MobiDB-lite"/>
    </source>
</evidence>
<dbReference type="AlphaFoldDB" id="A0A182J496"/>
<feature type="compositionally biased region" description="Pro residues" evidence="2">
    <location>
        <begin position="152"/>
        <end position="163"/>
    </location>
</feature>
<evidence type="ECO:0000256" key="1">
    <source>
        <dbReference type="SAM" id="Coils"/>
    </source>
</evidence>
<dbReference type="VEuPathDB" id="VectorBase:AATE011045"/>
<feature type="compositionally biased region" description="Low complexity" evidence="2">
    <location>
        <begin position="164"/>
        <end position="183"/>
    </location>
</feature>
<keyword evidence="1" id="KW-0175">Coiled coil</keyword>
<feature type="compositionally biased region" description="Low complexity" evidence="2">
    <location>
        <begin position="389"/>
        <end position="404"/>
    </location>
</feature>
<feature type="region of interest" description="Disordered" evidence="2">
    <location>
        <begin position="137"/>
        <end position="271"/>
    </location>
</feature>
<dbReference type="PANTHER" id="PTHR22115:SF4">
    <property type="entry name" value="COILED-COIL DOMAIN-CONTAINING PROTEIN"/>
    <property type="match status" value="1"/>
</dbReference>
<feature type="region of interest" description="Disordered" evidence="2">
    <location>
        <begin position="344"/>
        <end position="408"/>
    </location>
</feature>